<organism evidence="1 2">
    <name type="scientific">Neorhizobium galegae bv. orientalis str. HAMBI 540</name>
    <dbReference type="NCBI Taxonomy" id="1028800"/>
    <lineage>
        <taxon>Bacteria</taxon>
        <taxon>Pseudomonadati</taxon>
        <taxon>Pseudomonadota</taxon>
        <taxon>Alphaproteobacteria</taxon>
        <taxon>Hyphomicrobiales</taxon>
        <taxon>Rhizobiaceae</taxon>
        <taxon>Rhizobium/Agrobacterium group</taxon>
        <taxon>Neorhizobium</taxon>
    </lineage>
</organism>
<dbReference type="Pfam" id="PF21448">
    <property type="entry name" value="DNMK"/>
    <property type="match status" value="1"/>
</dbReference>
<dbReference type="PATRIC" id="fig|1028800.3.peg.1394"/>
<reference evidence="2" key="1">
    <citation type="journal article" date="2014" name="BMC Genomics">
        <title>Genome sequencing of two Neorhizobium galegae strains reveals a noeT gene responsible for the unusual acetylation of the nodulation factors.</title>
        <authorList>
            <person name="Osterman J."/>
            <person name="Marsh J."/>
            <person name="Laine P.K."/>
            <person name="Zeng Z."/>
            <person name="Alatalo E."/>
            <person name="Sullivan J.T."/>
            <person name="Young J.P."/>
            <person name="Thomas-Oates J."/>
            <person name="Paulin L."/>
            <person name="Lindstrom K."/>
        </authorList>
    </citation>
    <scope>NUCLEOTIDE SEQUENCE [LARGE SCALE GENOMIC DNA]</scope>
    <source>
        <strain evidence="2">HAMBI 540</strain>
    </source>
</reference>
<evidence type="ECO:0000313" key="1">
    <source>
        <dbReference type="EMBL" id="CDN47558.1"/>
    </source>
</evidence>
<sequence length="193" mass="21318">MVSKTPNLIGLYSPASRMGKSTASQFLIEGLGFSLVKFAGPVKAVTAVFLKEMGVPEEQLPDYLEGHLKETSLAEYGFDALSSRRIQQVMGTEAGRKALDTNLWITIAGRKVRKLIDGGKRVIIDDMRFPNEYDLIKAMGGETWCVYNPRVEISVSDHPSEGLLSNHAFDKALINDGTIPELEQQVLEAVTRF</sequence>
<gene>
    <name evidence="1" type="ORF">RG540_CH13780</name>
</gene>
<dbReference type="Gene3D" id="3.40.50.300">
    <property type="entry name" value="P-loop containing nucleotide triphosphate hydrolases"/>
    <property type="match status" value="1"/>
</dbReference>
<evidence type="ECO:0000313" key="2">
    <source>
        <dbReference type="Proteomes" id="UP000028181"/>
    </source>
</evidence>
<dbReference type="InterPro" id="IPR027417">
    <property type="entry name" value="P-loop_NTPase"/>
</dbReference>
<dbReference type="KEGG" id="ngg:RG540_CH13780"/>
<dbReference type="HOGENOM" id="CLU_100964_0_0_5"/>
<protein>
    <submittedName>
        <fullName evidence="1">Putative deoxynucleotide monophosphate kinase</fullName>
    </submittedName>
</protein>
<proteinExistence type="predicted"/>
<accession>A0A068SMU2</accession>
<dbReference type="SUPFAM" id="SSF52540">
    <property type="entry name" value="P-loop containing nucleoside triphosphate hydrolases"/>
    <property type="match status" value="1"/>
</dbReference>
<dbReference type="OrthoDB" id="5401711at2"/>
<keyword evidence="1" id="KW-0418">Kinase</keyword>
<dbReference type="eggNOG" id="COG0237">
    <property type="taxonomic scope" value="Bacteria"/>
</dbReference>
<dbReference type="Proteomes" id="UP000028181">
    <property type="component" value="Chromosome I"/>
</dbReference>
<keyword evidence="1" id="KW-0808">Transferase</keyword>
<dbReference type="InterPro" id="IPR048444">
    <property type="entry name" value="DNMK"/>
</dbReference>
<dbReference type="GeneID" id="25391808"/>
<dbReference type="EMBL" id="HG938353">
    <property type="protein sequence ID" value="CDN47558.1"/>
    <property type="molecule type" value="Genomic_DNA"/>
</dbReference>
<dbReference type="AlphaFoldDB" id="A0A068SMU2"/>
<dbReference type="RefSeq" id="WP_157884594.1">
    <property type="nucleotide sequence ID" value="NZ_HG938353.1"/>
</dbReference>
<name>A0A068SMU2_NEOGA</name>
<keyword evidence="2" id="KW-1185">Reference proteome</keyword>
<dbReference type="GO" id="GO:0016301">
    <property type="term" value="F:kinase activity"/>
    <property type="evidence" value="ECO:0007669"/>
    <property type="project" value="UniProtKB-KW"/>
</dbReference>